<keyword evidence="3" id="KW-1185">Reference proteome</keyword>
<organism evidence="2 3">
    <name type="scientific">Rhodobacter maris</name>
    <dbReference type="NCBI Taxonomy" id="446682"/>
    <lineage>
        <taxon>Bacteria</taxon>
        <taxon>Pseudomonadati</taxon>
        <taxon>Pseudomonadota</taxon>
        <taxon>Alphaproteobacteria</taxon>
        <taxon>Rhodobacterales</taxon>
        <taxon>Rhodobacter group</taxon>
        <taxon>Rhodobacter</taxon>
    </lineage>
</organism>
<evidence type="ECO:0000313" key="2">
    <source>
        <dbReference type="EMBL" id="SOC05095.1"/>
    </source>
</evidence>
<proteinExistence type="predicted"/>
<keyword evidence="1" id="KW-1133">Transmembrane helix</keyword>
<evidence type="ECO:0000313" key="3">
    <source>
        <dbReference type="Proteomes" id="UP000219111"/>
    </source>
</evidence>
<dbReference type="Proteomes" id="UP000219111">
    <property type="component" value="Unassembled WGS sequence"/>
</dbReference>
<dbReference type="AlphaFoldDB" id="A0A285SBP9"/>
<feature type="transmembrane region" description="Helical" evidence="1">
    <location>
        <begin position="44"/>
        <end position="65"/>
    </location>
</feature>
<dbReference type="RefSeq" id="WP_097069679.1">
    <property type="nucleotide sequence ID" value="NZ_OBMT01000004.1"/>
</dbReference>
<protein>
    <submittedName>
        <fullName evidence="2">Uncharacterized protein</fullName>
    </submittedName>
</protein>
<accession>A0A285SBP9</accession>
<feature type="transmembrane region" description="Helical" evidence="1">
    <location>
        <begin position="86"/>
        <end position="103"/>
    </location>
</feature>
<dbReference type="EMBL" id="OBMT01000004">
    <property type="protein sequence ID" value="SOC05095.1"/>
    <property type="molecule type" value="Genomic_DNA"/>
</dbReference>
<keyword evidence="1" id="KW-0812">Transmembrane</keyword>
<feature type="transmembrane region" description="Helical" evidence="1">
    <location>
        <begin position="123"/>
        <end position="140"/>
    </location>
</feature>
<gene>
    <name evidence="2" type="ORF">SAMN05877831_104108</name>
</gene>
<dbReference type="OrthoDB" id="5195601at2"/>
<name>A0A285SBP9_9RHOB</name>
<reference evidence="3" key="1">
    <citation type="submission" date="2017-08" db="EMBL/GenBank/DDBJ databases">
        <authorList>
            <person name="Varghese N."/>
            <person name="Submissions S."/>
        </authorList>
    </citation>
    <scope>NUCLEOTIDE SEQUENCE [LARGE SCALE GENOMIC DNA]</scope>
    <source>
        <strain evidence="3">JA276</strain>
    </source>
</reference>
<keyword evidence="1" id="KW-0472">Membrane</keyword>
<sequence length="151" mass="15500">MLPLSKLHAAAGGVAMATICGLQATILAHELGGVPADIAAMRANILWVVALVLLPAMAMVGGSGSKLGQGWKGAFVAQKRARMKRVAALGLGLLVPLAALLAWRASSGHTGADFVALTQLERLAALVNLWLLGLNMRDGLAHARARKPAAA</sequence>
<evidence type="ECO:0000256" key="1">
    <source>
        <dbReference type="SAM" id="Phobius"/>
    </source>
</evidence>